<keyword evidence="1" id="KW-0732">Signal</keyword>
<evidence type="ECO:0000313" key="3">
    <source>
        <dbReference type="EMBL" id="CAL1131627.1"/>
    </source>
</evidence>
<dbReference type="OrthoDB" id="443402at2759"/>
<feature type="chain" id="PRO_5043269728" description="Histone H3-K79 methyltransferase" evidence="1">
    <location>
        <begin position="25"/>
        <end position="288"/>
    </location>
</feature>
<dbReference type="SUPFAM" id="SSF53335">
    <property type="entry name" value="S-adenosyl-L-methionine-dependent methyltransferases"/>
    <property type="match status" value="1"/>
</dbReference>
<keyword evidence="4" id="KW-1185">Reference proteome</keyword>
<dbReference type="EMBL" id="CAMXCT030000398">
    <property type="protein sequence ID" value="CAL4765564.1"/>
    <property type="molecule type" value="Genomic_DNA"/>
</dbReference>
<dbReference type="InterPro" id="IPR029063">
    <property type="entry name" value="SAM-dependent_MTases_sf"/>
</dbReference>
<dbReference type="Proteomes" id="UP001152797">
    <property type="component" value="Unassembled WGS sequence"/>
</dbReference>
<reference evidence="2" key="1">
    <citation type="submission" date="2022-10" db="EMBL/GenBank/DDBJ databases">
        <authorList>
            <person name="Chen Y."/>
            <person name="Dougan E. K."/>
            <person name="Chan C."/>
            <person name="Rhodes N."/>
            <person name="Thang M."/>
        </authorList>
    </citation>
    <scope>NUCLEOTIDE SEQUENCE</scope>
</reference>
<dbReference type="EMBL" id="CAMXCT010000398">
    <property type="protein sequence ID" value="CAI3978252.1"/>
    <property type="molecule type" value="Genomic_DNA"/>
</dbReference>
<organism evidence="2">
    <name type="scientific">Cladocopium goreaui</name>
    <dbReference type="NCBI Taxonomy" id="2562237"/>
    <lineage>
        <taxon>Eukaryota</taxon>
        <taxon>Sar</taxon>
        <taxon>Alveolata</taxon>
        <taxon>Dinophyceae</taxon>
        <taxon>Suessiales</taxon>
        <taxon>Symbiodiniaceae</taxon>
        <taxon>Cladocopium</taxon>
    </lineage>
</organism>
<proteinExistence type="predicted"/>
<reference evidence="3" key="2">
    <citation type="submission" date="2024-04" db="EMBL/GenBank/DDBJ databases">
        <authorList>
            <person name="Chen Y."/>
            <person name="Shah S."/>
            <person name="Dougan E. K."/>
            <person name="Thang M."/>
            <person name="Chan C."/>
        </authorList>
    </citation>
    <scope>NUCLEOTIDE SEQUENCE [LARGE SCALE GENOMIC DNA]</scope>
</reference>
<dbReference type="AlphaFoldDB" id="A0A9P1BS01"/>
<name>A0A9P1BS01_9DINO</name>
<accession>A0A9P1BS01</accession>
<comment type="caution">
    <text evidence="2">The sequence shown here is derived from an EMBL/GenBank/DDBJ whole genome shotgun (WGS) entry which is preliminary data.</text>
</comment>
<evidence type="ECO:0000256" key="1">
    <source>
        <dbReference type="SAM" id="SignalP"/>
    </source>
</evidence>
<evidence type="ECO:0000313" key="2">
    <source>
        <dbReference type="EMBL" id="CAI3978252.1"/>
    </source>
</evidence>
<sequence>MWPLCRWRMAVPLLLVLIAQLSRSLSTNAFLTARGGIVAREAYRPKLIRAVSKTLQKTAGNSLRPSERLVELPALSEARTQEATALIREFDRLYPRVALKQHEMRAEYQAHFRPQASSQAWEEMDPLSFVQLFSAEELPIEGFVDVGSGLGKLVVMASSIATVPCWGVELSPIRAAAAAEGLKRLAHSWRKGEVRLVQGNCLRDLPREALEASHFLLTMRRVGKLPAGTRQVAERFLDLLAATPGPTRTVWSVGKRLEPREGLEHVSASFLRAQWSDAEDVLVHRYTL</sequence>
<gene>
    <name evidence="2" type="ORF">C1SCF055_LOCUS6319</name>
</gene>
<feature type="signal peptide" evidence="1">
    <location>
        <begin position="1"/>
        <end position="24"/>
    </location>
</feature>
<dbReference type="Gene3D" id="3.40.50.150">
    <property type="entry name" value="Vaccinia Virus protein VP39"/>
    <property type="match status" value="1"/>
</dbReference>
<evidence type="ECO:0008006" key="5">
    <source>
        <dbReference type="Google" id="ProtNLM"/>
    </source>
</evidence>
<dbReference type="EMBL" id="CAMXCT020000398">
    <property type="protein sequence ID" value="CAL1131627.1"/>
    <property type="molecule type" value="Genomic_DNA"/>
</dbReference>
<protein>
    <recommendedName>
        <fullName evidence="5">Histone H3-K79 methyltransferase</fullName>
    </recommendedName>
</protein>
<evidence type="ECO:0000313" key="4">
    <source>
        <dbReference type="Proteomes" id="UP001152797"/>
    </source>
</evidence>